<feature type="transmembrane region" description="Helical" evidence="2">
    <location>
        <begin position="417"/>
        <end position="444"/>
    </location>
</feature>
<comment type="caution">
    <text evidence="3">The sequence shown here is derived from an EMBL/GenBank/DDBJ whole genome shotgun (WGS) entry which is preliminary data.</text>
</comment>
<keyword evidence="2" id="KW-0472">Membrane</keyword>
<feature type="transmembrane region" description="Helical" evidence="2">
    <location>
        <begin position="194"/>
        <end position="215"/>
    </location>
</feature>
<organism evidence="3 4">
    <name type="scientific">Caenorhabditis angaria</name>
    <dbReference type="NCBI Taxonomy" id="860376"/>
    <lineage>
        <taxon>Eukaryota</taxon>
        <taxon>Metazoa</taxon>
        <taxon>Ecdysozoa</taxon>
        <taxon>Nematoda</taxon>
        <taxon>Chromadorea</taxon>
        <taxon>Rhabditida</taxon>
        <taxon>Rhabditina</taxon>
        <taxon>Rhabditomorpha</taxon>
        <taxon>Rhabditoidea</taxon>
        <taxon>Rhabditidae</taxon>
        <taxon>Peloderinae</taxon>
        <taxon>Caenorhabditis</taxon>
    </lineage>
</organism>
<dbReference type="Gene3D" id="3.40.190.10">
    <property type="entry name" value="Periplasmic binding protein-like II"/>
    <property type="match status" value="3"/>
</dbReference>
<dbReference type="SUPFAM" id="SSF53850">
    <property type="entry name" value="Periplasmic binding protein-like II"/>
    <property type="match status" value="1"/>
</dbReference>
<feature type="compositionally biased region" description="Basic and acidic residues" evidence="1">
    <location>
        <begin position="399"/>
        <end position="409"/>
    </location>
</feature>
<reference evidence="3" key="1">
    <citation type="submission" date="2022-11" db="EMBL/GenBank/DDBJ databases">
        <authorList>
            <person name="Kikuchi T."/>
        </authorList>
    </citation>
    <scope>NUCLEOTIDE SEQUENCE</scope>
    <source>
        <strain evidence="3">PS1010</strain>
    </source>
</reference>
<keyword evidence="2" id="KW-1133">Transmembrane helix</keyword>
<evidence type="ECO:0000313" key="4">
    <source>
        <dbReference type="Proteomes" id="UP001152747"/>
    </source>
</evidence>
<keyword evidence="2" id="KW-0812">Transmembrane</keyword>
<dbReference type="PANTHER" id="PTHR22714:SF7">
    <property type="entry name" value="SOLUTE-BINDING PROTEIN FAMILY 3_N-TERMINAL DOMAIN-CONTAINING PROTEIN"/>
    <property type="match status" value="1"/>
</dbReference>
<dbReference type="Proteomes" id="UP001152747">
    <property type="component" value="Unassembled WGS sequence"/>
</dbReference>
<evidence type="ECO:0008006" key="5">
    <source>
        <dbReference type="Google" id="ProtNLM"/>
    </source>
</evidence>
<dbReference type="InterPro" id="IPR040128">
    <property type="entry name" value="T25E4.2-like"/>
</dbReference>
<dbReference type="OrthoDB" id="5815759at2759"/>
<dbReference type="PANTHER" id="PTHR22714">
    <property type="entry name" value="PROTEIN CBG02446-RELATED"/>
    <property type="match status" value="1"/>
</dbReference>
<protein>
    <recommendedName>
        <fullName evidence="5">Ionotropic glutamate receptor L-glutamate and glycine-binding domain-containing protein</fullName>
    </recommendedName>
</protein>
<dbReference type="AlphaFoldDB" id="A0A9P1IWV0"/>
<evidence type="ECO:0000256" key="1">
    <source>
        <dbReference type="SAM" id="MobiDB-lite"/>
    </source>
</evidence>
<gene>
    <name evidence="3" type="ORF">CAMP_LOCUS15309</name>
</gene>
<name>A0A9P1IWV0_9PELO</name>
<keyword evidence="4" id="KW-1185">Reference proteome</keyword>
<evidence type="ECO:0000256" key="2">
    <source>
        <dbReference type="SAM" id="Phobius"/>
    </source>
</evidence>
<feature type="compositionally biased region" description="Polar residues" evidence="1">
    <location>
        <begin position="383"/>
        <end position="394"/>
    </location>
</feature>
<proteinExistence type="predicted"/>
<feature type="region of interest" description="Disordered" evidence="1">
    <location>
        <begin position="382"/>
        <end position="409"/>
    </location>
</feature>
<evidence type="ECO:0000313" key="3">
    <source>
        <dbReference type="EMBL" id="CAI5452672.1"/>
    </source>
</evidence>
<feature type="transmembrane region" description="Helical" evidence="2">
    <location>
        <begin position="140"/>
        <end position="160"/>
    </location>
</feature>
<accession>A0A9P1IWV0</accession>
<sequence length="497" mass="56889">MNKKNLRVVFARSPPDVYDNCPRFPTMEPTFQCPRPGYSLEILKMLTDALNWNLIPIFDNSPVGKADWGTKINGKWTGMLGYLMNGTADTVCMTYQWTNTKSEEFDFSYPITNVQPIFVARTKNETINSVLWNAFRPFSWPVWGTLFASLIFNIFVIIFISKIEFMIALRQNLRSLLMAWDLVQLQLDKKSEDLIFYTISGNIILFTFAVLQSGLMNSLYKGLLLASLVTSSGENPFQNADEMIKLIADKKYHLTTDYFDWYFDDLEHSNASHFVKLRAAVKNNPAVNAGSVEKALDLIDTGKYVYPMQQDSLALRMSKERCDYFYISQGMPQVSSYFIFPKNSSMTSELNQQIVMSYDFIQRTFDKYFNNDYKLSKLVPKCRSSNGDSSGSNLEDSDETTHTETTETQKSSDIDSVIGVFIIAAMGIGVSMIAFIFELGYYWYSKFSEKQCGLNVRHLVKLARSHFTTEDNQKIINVMKLVNVLPSRQPISFHSLL</sequence>
<dbReference type="EMBL" id="CANHGI010000005">
    <property type="protein sequence ID" value="CAI5452672.1"/>
    <property type="molecule type" value="Genomic_DNA"/>
</dbReference>